<proteinExistence type="predicted"/>
<gene>
    <name evidence="1" type="ORF">EGO53_02755</name>
</gene>
<reference evidence="1 2" key="1">
    <citation type="submission" date="2018-11" db="EMBL/GenBank/DDBJ databases">
        <title>The first complete genome of Serratia liquefaciens isolated from metalophyte plant revel distinctness adaptive mechanisms in an extreme habitat.</title>
        <authorList>
            <person name="Caneschi W.L."/>
            <person name="Sanchez A.B."/>
            <person name="Felestrino E.B."/>
            <person name="Assis R.A.B."/>
            <person name="Lemes C.G.C."/>
            <person name="Cordeiro I.F."/>
            <person name="Fonseca N.P."/>
            <person name="Villa M."/>
            <person name="Vieira I.T."/>
            <person name="Moraes L.A."/>
            <person name="Kamino L.H.Y."/>
            <person name="do Carmo F."/>
            <person name="Garcia C.M."/>
            <person name="Almeida N.F."/>
            <person name="Silva R.S."/>
            <person name="Ferro J.A."/>
            <person name="Ferro M.I.T."/>
            <person name="Varani A.M."/>
            <person name="Ferreira R.M."/>
            <person name="dos Santos V.L."/>
            <person name="Silva U.C."/>
            <person name="Setubal J.C."/>
            <person name="Moreira L.M."/>
        </authorList>
    </citation>
    <scope>NUCLEOTIDE SEQUENCE [LARGE SCALE GENOMIC DNA]</scope>
    <source>
        <strain evidence="1 2">FG3</strain>
    </source>
</reference>
<dbReference type="EMBL" id="CP033893">
    <property type="protein sequence ID" value="QDL30773.1"/>
    <property type="molecule type" value="Genomic_DNA"/>
</dbReference>
<protein>
    <submittedName>
        <fullName evidence="1">Uncharacterized protein</fullName>
    </submittedName>
</protein>
<evidence type="ECO:0000313" key="1">
    <source>
        <dbReference type="EMBL" id="QDL30773.1"/>
    </source>
</evidence>
<sequence>MKNILKRAVRSVGSLLDLLPSADYTKLIDKRPAEKAIEDDWKAVGDDMWSVLGGRDQVVSSKQFLKIPPSELESASFVSPNIGSKGFGKFKVKKKRS</sequence>
<dbReference type="AlphaFoldDB" id="A0A515CRM6"/>
<organism evidence="1 2">
    <name type="scientific">Serratia liquefaciens</name>
    <dbReference type="NCBI Taxonomy" id="614"/>
    <lineage>
        <taxon>Bacteria</taxon>
        <taxon>Pseudomonadati</taxon>
        <taxon>Pseudomonadota</taxon>
        <taxon>Gammaproteobacteria</taxon>
        <taxon>Enterobacterales</taxon>
        <taxon>Yersiniaceae</taxon>
        <taxon>Serratia</taxon>
    </lineage>
</organism>
<dbReference type="Proteomes" id="UP000317572">
    <property type="component" value="Chromosome"/>
</dbReference>
<evidence type="ECO:0000313" key="2">
    <source>
        <dbReference type="Proteomes" id="UP000317572"/>
    </source>
</evidence>
<accession>A0A515CRM6</accession>
<name>A0A515CRM6_SERLI</name>
<dbReference type="RefSeq" id="WP_142814630.1">
    <property type="nucleotide sequence ID" value="NZ_CP033893.1"/>
</dbReference>